<keyword evidence="2 9" id="KW-0813">Transport</keyword>
<dbReference type="InterPro" id="IPR001185">
    <property type="entry name" value="MS_channel"/>
</dbReference>
<comment type="function">
    <text evidence="9">Channel that opens in response to stretch forces in the membrane lipid bilayer. May participate in the regulation of osmotic pressure changes within the cell.</text>
</comment>
<keyword evidence="3 9" id="KW-1003">Cell membrane</keyword>
<feature type="transmembrane region" description="Helical" evidence="9">
    <location>
        <begin position="45"/>
        <end position="66"/>
    </location>
</feature>
<dbReference type="NCBIfam" id="NF001843">
    <property type="entry name" value="PRK00567.1-4"/>
    <property type="match status" value="1"/>
</dbReference>
<dbReference type="OrthoDB" id="9810350at2"/>
<evidence type="ECO:0000256" key="5">
    <source>
        <dbReference type="ARBA" id="ARBA00022989"/>
    </source>
</evidence>
<proteinExistence type="inferred from homology"/>
<name>A0A3N0I0Q4_9FIRM</name>
<dbReference type="PANTHER" id="PTHR30266">
    <property type="entry name" value="MECHANOSENSITIVE CHANNEL MSCL"/>
    <property type="match status" value="1"/>
</dbReference>
<dbReference type="InterPro" id="IPR036019">
    <property type="entry name" value="MscL_channel"/>
</dbReference>
<dbReference type="Proteomes" id="UP000276568">
    <property type="component" value="Unassembled WGS sequence"/>
</dbReference>
<dbReference type="InterPro" id="IPR037673">
    <property type="entry name" value="MSC/AndL"/>
</dbReference>
<feature type="transmembrane region" description="Helical" evidence="9">
    <location>
        <begin position="72"/>
        <end position="93"/>
    </location>
</feature>
<comment type="subunit">
    <text evidence="9">Homopentamer.</text>
</comment>
<sequence>MKKFFEEFKEFAMQGNVLDMAIGVVIGGAFSTIVTSLVNDIIMPIVGAITGGLDFTGFVITLNAGTGLTLKIGNFIQSVVNFLIIALCIFCAIKAINKMHKPHEEEAPAPEVDERLETLKEIRDLLKDQK</sequence>
<dbReference type="HAMAP" id="MF_00115">
    <property type="entry name" value="MscL"/>
    <property type="match status" value="1"/>
</dbReference>
<evidence type="ECO:0000256" key="6">
    <source>
        <dbReference type="ARBA" id="ARBA00023065"/>
    </source>
</evidence>
<protein>
    <recommendedName>
        <fullName evidence="9">Large-conductance mechanosensitive channel</fullName>
    </recommendedName>
</protein>
<evidence type="ECO:0000256" key="9">
    <source>
        <dbReference type="HAMAP-Rule" id="MF_00115"/>
    </source>
</evidence>
<evidence type="ECO:0000256" key="8">
    <source>
        <dbReference type="ARBA" id="ARBA00023303"/>
    </source>
</evidence>
<dbReference type="NCBIfam" id="TIGR00220">
    <property type="entry name" value="mscL"/>
    <property type="match status" value="1"/>
</dbReference>
<dbReference type="PRINTS" id="PR01264">
    <property type="entry name" value="MECHCHANNEL"/>
</dbReference>
<evidence type="ECO:0000256" key="7">
    <source>
        <dbReference type="ARBA" id="ARBA00023136"/>
    </source>
</evidence>
<dbReference type="PANTHER" id="PTHR30266:SF2">
    <property type="entry name" value="LARGE-CONDUCTANCE MECHANOSENSITIVE CHANNEL"/>
    <property type="match status" value="1"/>
</dbReference>
<comment type="similarity">
    <text evidence="9">Belongs to the MscL family.</text>
</comment>
<comment type="caution">
    <text evidence="10">The sequence shown here is derived from an EMBL/GenBank/DDBJ whole genome shotgun (WGS) entry which is preliminary data.</text>
</comment>
<evidence type="ECO:0000313" key="11">
    <source>
        <dbReference type="Proteomes" id="UP000276568"/>
    </source>
</evidence>
<comment type="subcellular location">
    <subcellularLocation>
        <location evidence="9">Cell membrane</location>
        <topology evidence="9">Multi-pass membrane protein</topology>
    </subcellularLocation>
    <subcellularLocation>
        <location evidence="1">Membrane</location>
        <topology evidence="1">Multi-pass membrane protein</topology>
    </subcellularLocation>
</comment>
<accession>A0A3N0I0Q4</accession>
<dbReference type="GO" id="GO:0005886">
    <property type="term" value="C:plasma membrane"/>
    <property type="evidence" value="ECO:0007669"/>
    <property type="project" value="UniProtKB-SubCell"/>
</dbReference>
<keyword evidence="5 9" id="KW-1133">Transmembrane helix</keyword>
<evidence type="ECO:0000256" key="1">
    <source>
        <dbReference type="ARBA" id="ARBA00004141"/>
    </source>
</evidence>
<dbReference type="AlphaFoldDB" id="A0A3N0I0Q4"/>
<dbReference type="Gene3D" id="1.10.1200.120">
    <property type="entry name" value="Large-conductance mechanosensitive channel, MscL, domain 1"/>
    <property type="match status" value="1"/>
</dbReference>
<dbReference type="SUPFAM" id="SSF81330">
    <property type="entry name" value="Gated mechanosensitive channel"/>
    <property type="match status" value="1"/>
</dbReference>
<dbReference type="GO" id="GO:0008381">
    <property type="term" value="F:mechanosensitive monoatomic ion channel activity"/>
    <property type="evidence" value="ECO:0007669"/>
    <property type="project" value="UniProtKB-UniRule"/>
</dbReference>
<evidence type="ECO:0000256" key="3">
    <source>
        <dbReference type="ARBA" id="ARBA00022475"/>
    </source>
</evidence>
<keyword evidence="4 9" id="KW-0812">Transmembrane</keyword>
<reference evidence="10 11" key="1">
    <citation type="submission" date="2018-11" db="EMBL/GenBank/DDBJ databases">
        <title>Clostridium sp. nov., a member of the family Erysipelotrichaceae isolated from pig faeces.</title>
        <authorList>
            <person name="Chang Y.-H."/>
        </authorList>
    </citation>
    <scope>NUCLEOTIDE SEQUENCE [LARGE SCALE GENOMIC DNA]</scope>
    <source>
        <strain evidence="10 11">YH-panp20</strain>
    </source>
</reference>
<keyword evidence="11" id="KW-1185">Reference proteome</keyword>
<keyword evidence="6 9" id="KW-0406">Ion transport</keyword>
<feature type="transmembrane region" description="Helical" evidence="9">
    <location>
        <begin position="20"/>
        <end position="38"/>
    </location>
</feature>
<evidence type="ECO:0000313" key="10">
    <source>
        <dbReference type="EMBL" id="RNM30593.1"/>
    </source>
</evidence>
<dbReference type="Pfam" id="PF01741">
    <property type="entry name" value="MscL"/>
    <property type="match status" value="1"/>
</dbReference>
<dbReference type="RefSeq" id="WP_128520503.1">
    <property type="nucleotide sequence ID" value="NZ_CAUWBR010000021.1"/>
</dbReference>
<gene>
    <name evidence="9 10" type="primary">mscL</name>
    <name evidence="10" type="ORF">EDX97_07370</name>
</gene>
<evidence type="ECO:0000256" key="2">
    <source>
        <dbReference type="ARBA" id="ARBA00022448"/>
    </source>
</evidence>
<dbReference type="EMBL" id="RJQC01000002">
    <property type="protein sequence ID" value="RNM30593.1"/>
    <property type="molecule type" value="Genomic_DNA"/>
</dbReference>
<keyword evidence="7 9" id="KW-0472">Membrane</keyword>
<keyword evidence="8 9" id="KW-0407">Ion channel</keyword>
<evidence type="ECO:0000256" key="4">
    <source>
        <dbReference type="ARBA" id="ARBA00022692"/>
    </source>
</evidence>
<organism evidence="10 11">
    <name type="scientific">Absicoccus porci</name>
    <dbReference type="NCBI Taxonomy" id="2486576"/>
    <lineage>
        <taxon>Bacteria</taxon>
        <taxon>Bacillati</taxon>
        <taxon>Bacillota</taxon>
        <taxon>Erysipelotrichia</taxon>
        <taxon>Erysipelotrichales</taxon>
        <taxon>Erysipelotrichaceae</taxon>
        <taxon>Absicoccus</taxon>
    </lineage>
</organism>